<dbReference type="PANTHER" id="PTHR32077:SF54">
    <property type="entry name" value="FASCICLIN-LIKE ARABINOGALACTAN PROTEIN 13-RELATED"/>
    <property type="match status" value="1"/>
</dbReference>
<evidence type="ECO:0000256" key="1">
    <source>
        <dbReference type="ARBA" id="ARBA00004609"/>
    </source>
</evidence>
<comment type="caution">
    <text evidence="12">The sequence shown here is derived from an EMBL/GenBank/DDBJ whole genome shotgun (WGS) entry which is preliminary data.</text>
</comment>
<evidence type="ECO:0000256" key="8">
    <source>
        <dbReference type="ARBA" id="ARBA00024686"/>
    </source>
</evidence>
<keyword evidence="7" id="KW-0472">Membrane</keyword>
<keyword evidence="6" id="KW-0325">Glycoprotein</keyword>
<dbReference type="PROSITE" id="PS50213">
    <property type="entry name" value="FAS1"/>
    <property type="match status" value="1"/>
</dbReference>
<proteinExistence type="inferred from homology"/>
<dbReference type="InterPro" id="IPR036378">
    <property type="entry name" value="FAS1_dom_sf"/>
</dbReference>
<evidence type="ECO:0000256" key="6">
    <source>
        <dbReference type="ARBA" id="ARBA00022974"/>
    </source>
</evidence>
<keyword evidence="4" id="KW-0336">GPI-anchor</keyword>
<feature type="domain" description="FAS1" evidence="11">
    <location>
        <begin position="35"/>
        <end position="179"/>
    </location>
</feature>
<evidence type="ECO:0000256" key="7">
    <source>
        <dbReference type="ARBA" id="ARBA00023136"/>
    </source>
</evidence>
<gene>
    <name evidence="12" type="ORF">JRO89_XS01G0189300</name>
</gene>
<dbReference type="Proteomes" id="UP000827721">
    <property type="component" value="Unassembled WGS sequence"/>
</dbReference>
<dbReference type="SUPFAM" id="SSF82153">
    <property type="entry name" value="FAS1 domain"/>
    <property type="match status" value="1"/>
</dbReference>
<evidence type="ECO:0000256" key="5">
    <source>
        <dbReference type="ARBA" id="ARBA00022729"/>
    </source>
</evidence>
<evidence type="ECO:0000313" key="12">
    <source>
        <dbReference type="EMBL" id="KAH7576999.1"/>
    </source>
</evidence>
<protein>
    <recommendedName>
        <fullName evidence="11">FAS1 domain-containing protein</fullName>
    </recommendedName>
</protein>
<dbReference type="PANTHER" id="PTHR32077">
    <property type="entry name" value="FASCICLIN-LIKE ARABINOGALACTAN PROTEIN"/>
    <property type="match status" value="1"/>
</dbReference>
<keyword evidence="3" id="KW-1003">Cell membrane</keyword>
<accession>A0ABQ8IKZ1</accession>
<feature type="compositionally biased region" description="Low complexity" evidence="9">
    <location>
        <begin position="187"/>
        <end position="198"/>
    </location>
</feature>
<feature type="region of interest" description="Disordered" evidence="9">
    <location>
        <begin position="185"/>
        <end position="223"/>
    </location>
</feature>
<dbReference type="InterPro" id="IPR000782">
    <property type="entry name" value="FAS1_domain"/>
</dbReference>
<dbReference type="Pfam" id="PF02469">
    <property type="entry name" value="Fasciclin"/>
    <property type="match status" value="1"/>
</dbReference>
<dbReference type="InterPro" id="IPR045003">
    <property type="entry name" value="FLA_A"/>
</dbReference>
<evidence type="ECO:0000256" key="3">
    <source>
        <dbReference type="ARBA" id="ARBA00022475"/>
    </source>
</evidence>
<reference evidence="12 13" key="1">
    <citation type="submission" date="2021-02" db="EMBL/GenBank/DDBJ databases">
        <title>Plant Genome Project.</title>
        <authorList>
            <person name="Zhang R.-G."/>
        </authorList>
    </citation>
    <scope>NUCLEOTIDE SEQUENCE [LARGE SCALE GENOMIC DNA]</scope>
    <source>
        <tissue evidence="12">Leaves</tissue>
    </source>
</reference>
<evidence type="ECO:0000256" key="9">
    <source>
        <dbReference type="SAM" id="MobiDB-lite"/>
    </source>
</evidence>
<comment type="similarity">
    <text evidence="2">Belongs to the fasciclin-like AGP family.</text>
</comment>
<dbReference type="SMART" id="SM00554">
    <property type="entry name" value="FAS1"/>
    <property type="match status" value="1"/>
</dbReference>
<dbReference type="Gene3D" id="2.30.180.10">
    <property type="entry name" value="FAS1 domain"/>
    <property type="match status" value="1"/>
</dbReference>
<evidence type="ECO:0000313" key="13">
    <source>
        <dbReference type="Proteomes" id="UP000827721"/>
    </source>
</evidence>
<comment type="function">
    <text evidence="8">May be a cell surface adhesion protein.</text>
</comment>
<organism evidence="12 13">
    <name type="scientific">Xanthoceras sorbifolium</name>
    <dbReference type="NCBI Taxonomy" id="99658"/>
    <lineage>
        <taxon>Eukaryota</taxon>
        <taxon>Viridiplantae</taxon>
        <taxon>Streptophyta</taxon>
        <taxon>Embryophyta</taxon>
        <taxon>Tracheophyta</taxon>
        <taxon>Spermatophyta</taxon>
        <taxon>Magnoliopsida</taxon>
        <taxon>eudicotyledons</taxon>
        <taxon>Gunneridae</taxon>
        <taxon>Pentapetalae</taxon>
        <taxon>rosids</taxon>
        <taxon>malvids</taxon>
        <taxon>Sapindales</taxon>
        <taxon>Sapindaceae</taxon>
        <taxon>Xanthoceroideae</taxon>
        <taxon>Xanthoceras</taxon>
    </lineage>
</organism>
<feature type="signal peptide" evidence="10">
    <location>
        <begin position="1"/>
        <end position="25"/>
    </location>
</feature>
<keyword evidence="6" id="KW-0654">Proteoglycan</keyword>
<evidence type="ECO:0000256" key="2">
    <source>
        <dbReference type="ARBA" id="ARBA00007843"/>
    </source>
</evidence>
<name>A0ABQ8IKZ1_9ROSI</name>
<keyword evidence="5 10" id="KW-0732">Signal</keyword>
<keyword evidence="4" id="KW-0449">Lipoprotein</keyword>
<keyword evidence="13" id="KW-1185">Reference proteome</keyword>
<feature type="chain" id="PRO_5045242046" description="FAS1 domain-containing protein" evidence="10">
    <location>
        <begin position="26"/>
        <end position="245"/>
    </location>
</feature>
<evidence type="ECO:0000256" key="4">
    <source>
        <dbReference type="ARBA" id="ARBA00022622"/>
    </source>
</evidence>
<comment type="subcellular location">
    <subcellularLocation>
        <location evidence="1">Cell membrane</location>
        <topology evidence="1">Lipid-anchor</topology>
        <topology evidence="1">GPI-anchor</topology>
    </subcellularLocation>
</comment>
<sequence length="245" mass="25754">MAPTSVLTLSSLLLLLLLLAPQTQAQAPAPGPSGPLNVTGILDKSGQYTVLIKLLTTTQVATQIENQVNNSDQGMTLFAPTDNAFNNLKSGTLNSLSAQQQVQLVLGHILPKYYKLSDFALVSNPVRTQATGKDGQAFGLNFMSQNNQVNVSTELVETQINNPLRQEMPLAVYQVDKVLLPNELFGTKPPSASPPAKTSSEEGSKPTVTDAKEPASANDSNASGRINAGLGIVAGLALLCMGVLS</sequence>
<evidence type="ECO:0000256" key="10">
    <source>
        <dbReference type="SAM" id="SignalP"/>
    </source>
</evidence>
<evidence type="ECO:0000259" key="11">
    <source>
        <dbReference type="PROSITE" id="PS50213"/>
    </source>
</evidence>
<dbReference type="EMBL" id="JAFEMO010000001">
    <property type="protein sequence ID" value="KAH7576999.1"/>
    <property type="molecule type" value="Genomic_DNA"/>
</dbReference>